<comment type="caution">
    <text evidence="1">The sequence shown here is derived from an EMBL/GenBank/DDBJ whole genome shotgun (WGS) entry which is preliminary data.</text>
</comment>
<keyword evidence="2" id="KW-1185">Reference proteome</keyword>
<gene>
    <name evidence="1" type="ORF">G4Z14_00665</name>
</gene>
<name>A0A6M0QN51_9RHOB</name>
<reference evidence="1 2" key="1">
    <citation type="submission" date="2020-02" db="EMBL/GenBank/DDBJ databases">
        <authorList>
            <person name="Chen W.-M."/>
        </authorList>
    </citation>
    <scope>NUCLEOTIDE SEQUENCE [LARGE SCALE GENOMIC DNA]</scope>
    <source>
        <strain evidence="1 2">KMS-5</strain>
    </source>
</reference>
<protein>
    <submittedName>
        <fullName evidence="1">Uncharacterized protein</fullName>
    </submittedName>
</protein>
<evidence type="ECO:0000313" key="1">
    <source>
        <dbReference type="EMBL" id="NEY88797.1"/>
    </source>
</evidence>
<evidence type="ECO:0000313" key="2">
    <source>
        <dbReference type="Proteomes" id="UP000477782"/>
    </source>
</evidence>
<organism evidence="1 2">
    <name type="scientific">Tabrizicola oligotrophica</name>
    <dbReference type="NCBI Taxonomy" id="2710650"/>
    <lineage>
        <taxon>Bacteria</taxon>
        <taxon>Pseudomonadati</taxon>
        <taxon>Pseudomonadota</taxon>
        <taxon>Alphaproteobacteria</taxon>
        <taxon>Rhodobacterales</taxon>
        <taxon>Paracoccaceae</taxon>
        <taxon>Tabrizicola</taxon>
    </lineage>
</organism>
<dbReference type="Proteomes" id="UP000477782">
    <property type="component" value="Unassembled WGS sequence"/>
</dbReference>
<dbReference type="EMBL" id="JAAIVJ010000001">
    <property type="protein sequence ID" value="NEY88797.1"/>
    <property type="molecule type" value="Genomic_DNA"/>
</dbReference>
<dbReference type="AlphaFoldDB" id="A0A6M0QN51"/>
<accession>A0A6M0QN51</accession>
<dbReference type="RefSeq" id="WP_164622813.1">
    <property type="nucleotide sequence ID" value="NZ_JAAIVJ010000001.1"/>
</dbReference>
<proteinExistence type="predicted"/>
<sequence length="249" mass="26937">MTNILPHLPADRILAALSRSPGNELRTGKFDSPESSAALVANGFGAFLTRPADLPPLPGVPMGPVLSVELEAEMRFPWSGGRNPWLDVGLATATTLVGVEARRYEPFRPAKATGFAEVYDRPVWGAQMGRYTRLMADLVAGRVAFQALDAVQLVKDALALRTQAEKQAKGAVLAYLYAEPKVWAKSGKPVDPERVRLHRHELAQFAGLVKGDQVVFVPLRWADLLADWAKRPALAAHVAALRGAFGDLG</sequence>